<dbReference type="EMBL" id="AAWS01000008">
    <property type="protein sequence ID" value="EAY30167.1"/>
    <property type="molecule type" value="Genomic_DNA"/>
</dbReference>
<dbReference type="RefSeq" id="WP_002695792.1">
    <property type="nucleotide sequence ID" value="NZ_AAWS01000008.1"/>
</dbReference>
<dbReference type="SUPFAM" id="SSF56935">
    <property type="entry name" value="Porins"/>
    <property type="match status" value="1"/>
</dbReference>
<feature type="domain" description="TonB-dependent receptor-like beta-barrel" evidence="13">
    <location>
        <begin position="334"/>
        <end position="698"/>
    </location>
</feature>
<dbReference type="InterPro" id="IPR012910">
    <property type="entry name" value="Plug_dom"/>
</dbReference>
<dbReference type="AlphaFoldDB" id="A1ZI10"/>
<dbReference type="PANTHER" id="PTHR30069">
    <property type="entry name" value="TONB-DEPENDENT OUTER MEMBRANE RECEPTOR"/>
    <property type="match status" value="1"/>
</dbReference>
<evidence type="ECO:0000256" key="5">
    <source>
        <dbReference type="ARBA" id="ARBA00022729"/>
    </source>
</evidence>
<dbReference type="InterPro" id="IPR036942">
    <property type="entry name" value="Beta-barrel_TonB_sf"/>
</dbReference>
<dbReference type="GO" id="GO:0015344">
    <property type="term" value="F:siderophore uptake transmembrane transporter activity"/>
    <property type="evidence" value="ECO:0007669"/>
    <property type="project" value="TreeGrafter"/>
</dbReference>
<keyword evidence="9 10" id="KW-0998">Cell outer membrane</keyword>
<reference evidence="15 16" key="1">
    <citation type="submission" date="2007-01" db="EMBL/GenBank/DDBJ databases">
        <authorList>
            <person name="Haygood M."/>
            <person name="Podell S."/>
            <person name="Anderson C."/>
            <person name="Hopkinson B."/>
            <person name="Roe K."/>
            <person name="Barbeau K."/>
            <person name="Gaasterland T."/>
            <person name="Ferriera S."/>
            <person name="Johnson J."/>
            <person name="Kravitz S."/>
            <person name="Beeson K."/>
            <person name="Sutton G."/>
            <person name="Rogers Y.-H."/>
            <person name="Friedman R."/>
            <person name="Frazier M."/>
            <person name="Venter J.C."/>
        </authorList>
    </citation>
    <scope>NUCLEOTIDE SEQUENCE [LARGE SCALE GENOMIC DNA]</scope>
    <source>
        <strain evidence="15 16">ATCC 23134</strain>
    </source>
</reference>
<keyword evidence="2 10" id="KW-0813">Transport</keyword>
<dbReference type="Gene3D" id="2.170.130.10">
    <property type="entry name" value="TonB-dependent receptor, plug domain"/>
    <property type="match status" value="1"/>
</dbReference>
<dbReference type="PANTHER" id="PTHR30069:SF29">
    <property type="entry name" value="HEMOGLOBIN AND HEMOGLOBIN-HAPTOGLOBIN-BINDING PROTEIN 1-RELATED"/>
    <property type="match status" value="1"/>
</dbReference>
<proteinExistence type="inferred from homology"/>
<keyword evidence="7 10" id="KW-0472">Membrane</keyword>
<keyword evidence="8 15" id="KW-0675">Receptor</keyword>
<evidence type="ECO:0000256" key="8">
    <source>
        <dbReference type="ARBA" id="ARBA00023170"/>
    </source>
</evidence>
<evidence type="ECO:0000256" key="1">
    <source>
        <dbReference type="ARBA" id="ARBA00004571"/>
    </source>
</evidence>
<dbReference type="PROSITE" id="PS52016">
    <property type="entry name" value="TONB_DEPENDENT_REC_3"/>
    <property type="match status" value="1"/>
</dbReference>
<evidence type="ECO:0000256" key="2">
    <source>
        <dbReference type="ARBA" id="ARBA00022448"/>
    </source>
</evidence>
<keyword evidence="16" id="KW-1185">Reference proteome</keyword>
<keyword evidence="5 12" id="KW-0732">Signal</keyword>
<protein>
    <submittedName>
        <fullName evidence="15">TonB-dependent receptor, putative</fullName>
    </submittedName>
</protein>
<dbReference type="GO" id="GO:0009279">
    <property type="term" value="C:cell outer membrane"/>
    <property type="evidence" value="ECO:0007669"/>
    <property type="project" value="UniProtKB-SubCell"/>
</dbReference>
<dbReference type="OrthoDB" id="9764669at2"/>
<accession>A1ZI10</accession>
<dbReference type="eggNOG" id="COG4771">
    <property type="taxonomic scope" value="Bacteria"/>
</dbReference>
<dbReference type="Proteomes" id="UP000004095">
    <property type="component" value="Unassembled WGS sequence"/>
</dbReference>
<keyword evidence="3 10" id="KW-1134">Transmembrane beta strand</keyword>
<comment type="caution">
    <text evidence="15">The sequence shown here is derived from an EMBL/GenBank/DDBJ whole genome shotgun (WGS) entry which is preliminary data.</text>
</comment>
<evidence type="ECO:0000256" key="7">
    <source>
        <dbReference type="ARBA" id="ARBA00023136"/>
    </source>
</evidence>
<sequence length="745" mass="84054">MKKQICLLLIVLNSCFFSATAQEDTLFSYSRSLYKLSVQDIRSSTSLASGIKESVLETPASTVIITAEDIRQRGYLGIDEIISDLPGFDIINSSGGFGQINAYQRGYRTPYTQRTLIMVNGKVDNHMWTHGAYLSKQYPIKAIDRVEVLYGPASAVYGANAFLGIINIVTKKHQKLERNRLEASVHGGSFNTQGADVHLRGKVGQVSYSSGFRFFYSDEEDLSGRWGYLSNRWYGNRNVWGPLLDITSKRGRKLGTYYNPTSNWGSVNKFNYKNWELGIINWNTTDGFGAQFNADKGQNNSGWSSNSNQYYLEHTQKAQNLTVRSLLLYKHQRIWGDWAEAVADGTNPQYSFVSYTQWNTFNDSWLFTSDWNYSPRKNLQLLTGVKYQLKHLTKSYDVPGYWEGVFSSIAFDNEGPYGAGAGIAYSTDSAYYRPPAPVRVTPNSNRIVTHDVGGYLLGIYDLGKLRFNTGIRFDYNSVYGKVVNPRISVIYRPVSNLALKLNYGEAFQEPAPMLLWGGWSGRLANPDLKPEKVRSLEAGITHKVAGLLQELSLYHAHYQNVIKEEAENAGDRKVIGLEYKLTYVLPNFLGFCKGLKGYLYYTFSDVMSSIRFDHDSQQWQNGHTPLGDIANHKLNLGIHLMLTERLGLNLRSNMVGERSLYTRNALNARGHTLAPHAIFNTNVSYNIDRVTLSVKVNNMFNHHFLQPGVHAADSGDNFSQRSNGFYNSLIPNPGRFFLAEVSIKL</sequence>
<evidence type="ECO:0000256" key="3">
    <source>
        <dbReference type="ARBA" id="ARBA00022452"/>
    </source>
</evidence>
<dbReference type="Pfam" id="PF00593">
    <property type="entry name" value="TonB_dep_Rec_b-barrel"/>
    <property type="match status" value="1"/>
</dbReference>
<evidence type="ECO:0000256" key="4">
    <source>
        <dbReference type="ARBA" id="ARBA00022692"/>
    </source>
</evidence>
<dbReference type="InterPro" id="IPR039426">
    <property type="entry name" value="TonB-dep_rcpt-like"/>
</dbReference>
<evidence type="ECO:0000313" key="16">
    <source>
        <dbReference type="Proteomes" id="UP000004095"/>
    </source>
</evidence>
<feature type="signal peptide" evidence="12">
    <location>
        <begin position="1"/>
        <end position="21"/>
    </location>
</feature>
<dbReference type="InterPro" id="IPR037066">
    <property type="entry name" value="Plug_dom_sf"/>
</dbReference>
<evidence type="ECO:0000259" key="13">
    <source>
        <dbReference type="Pfam" id="PF00593"/>
    </source>
</evidence>
<dbReference type="InterPro" id="IPR000531">
    <property type="entry name" value="Beta-barrel_TonB"/>
</dbReference>
<organism evidence="15 16">
    <name type="scientific">Microscilla marina ATCC 23134</name>
    <dbReference type="NCBI Taxonomy" id="313606"/>
    <lineage>
        <taxon>Bacteria</taxon>
        <taxon>Pseudomonadati</taxon>
        <taxon>Bacteroidota</taxon>
        <taxon>Cytophagia</taxon>
        <taxon>Cytophagales</taxon>
        <taxon>Microscillaceae</taxon>
        <taxon>Microscilla</taxon>
    </lineage>
</organism>
<evidence type="ECO:0000259" key="14">
    <source>
        <dbReference type="Pfam" id="PF07715"/>
    </source>
</evidence>
<feature type="chain" id="PRO_5002642212" evidence="12">
    <location>
        <begin position="22"/>
        <end position="745"/>
    </location>
</feature>
<keyword evidence="4 10" id="KW-0812">Transmembrane</keyword>
<gene>
    <name evidence="15" type="ORF">M23134_05500</name>
</gene>
<comment type="subcellular location">
    <subcellularLocation>
        <location evidence="1 10">Cell outer membrane</location>
        <topology evidence="1 10">Multi-pass membrane protein</topology>
    </subcellularLocation>
</comment>
<evidence type="ECO:0000313" key="15">
    <source>
        <dbReference type="EMBL" id="EAY30167.1"/>
    </source>
</evidence>
<name>A1ZI10_MICM2</name>
<dbReference type="GO" id="GO:0044718">
    <property type="term" value="P:siderophore transmembrane transport"/>
    <property type="evidence" value="ECO:0007669"/>
    <property type="project" value="TreeGrafter"/>
</dbReference>
<dbReference type="Gene3D" id="2.40.170.20">
    <property type="entry name" value="TonB-dependent receptor, beta-barrel domain"/>
    <property type="match status" value="1"/>
</dbReference>
<evidence type="ECO:0000256" key="10">
    <source>
        <dbReference type="PROSITE-ProRule" id="PRU01360"/>
    </source>
</evidence>
<evidence type="ECO:0000256" key="6">
    <source>
        <dbReference type="ARBA" id="ARBA00023077"/>
    </source>
</evidence>
<feature type="domain" description="TonB-dependent receptor plug" evidence="14">
    <location>
        <begin position="55"/>
        <end position="164"/>
    </location>
</feature>
<evidence type="ECO:0000256" key="9">
    <source>
        <dbReference type="ARBA" id="ARBA00023237"/>
    </source>
</evidence>
<evidence type="ECO:0000256" key="11">
    <source>
        <dbReference type="RuleBase" id="RU003357"/>
    </source>
</evidence>
<comment type="similarity">
    <text evidence="10 11">Belongs to the TonB-dependent receptor family.</text>
</comment>
<evidence type="ECO:0000256" key="12">
    <source>
        <dbReference type="SAM" id="SignalP"/>
    </source>
</evidence>
<keyword evidence="6 11" id="KW-0798">TonB box</keyword>
<dbReference type="Pfam" id="PF07715">
    <property type="entry name" value="Plug"/>
    <property type="match status" value="1"/>
</dbReference>